<comment type="caution">
    <text evidence="1">The sequence shown here is derived from an EMBL/GenBank/DDBJ whole genome shotgun (WGS) entry which is preliminary data.</text>
</comment>
<protein>
    <submittedName>
        <fullName evidence="1">Uncharacterized protein</fullName>
    </submittedName>
</protein>
<dbReference type="EMBL" id="LUGG01000015">
    <property type="protein sequence ID" value="OBZ69674.1"/>
    <property type="molecule type" value="Genomic_DNA"/>
</dbReference>
<reference evidence="1 2" key="1">
    <citation type="submission" date="2016-03" db="EMBL/GenBank/DDBJ databases">
        <title>Whole genome sequencing of Grifola frondosa 9006-11.</title>
        <authorList>
            <person name="Min B."/>
            <person name="Park H."/>
            <person name="Kim J.-G."/>
            <person name="Cho H."/>
            <person name="Oh Y.-L."/>
            <person name="Kong W.-S."/>
            <person name="Choi I.-G."/>
        </authorList>
    </citation>
    <scope>NUCLEOTIDE SEQUENCE [LARGE SCALE GENOMIC DNA]</scope>
    <source>
        <strain evidence="1 2">9006-11</strain>
    </source>
</reference>
<dbReference type="AlphaFoldDB" id="A0A1C7M3M3"/>
<evidence type="ECO:0000313" key="1">
    <source>
        <dbReference type="EMBL" id="OBZ69674.1"/>
    </source>
</evidence>
<keyword evidence="2" id="KW-1185">Reference proteome</keyword>
<proteinExistence type="predicted"/>
<accession>A0A1C7M3M3</accession>
<organism evidence="1 2">
    <name type="scientific">Grifola frondosa</name>
    <name type="common">Maitake</name>
    <name type="synonym">Polyporus frondosus</name>
    <dbReference type="NCBI Taxonomy" id="5627"/>
    <lineage>
        <taxon>Eukaryota</taxon>
        <taxon>Fungi</taxon>
        <taxon>Dikarya</taxon>
        <taxon>Basidiomycota</taxon>
        <taxon>Agaricomycotina</taxon>
        <taxon>Agaricomycetes</taxon>
        <taxon>Polyporales</taxon>
        <taxon>Grifolaceae</taxon>
        <taxon>Grifola</taxon>
    </lineage>
</organism>
<evidence type="ECO:0000313" key="2">
    <source>
        <dbReference type="Proteomes" id="UP000092993"/>
    </source>
</evidence>
<name>A0A1C7M3M3_GRIFR</name>
<dbReference type="Proteomes" id="UP000092993">
    <property type="component" value="Unassembled WGS sequence"/>
</dbReference>
<sequence>MDLCVSCCNVLPFPNTRPCGAEQLRENLNRSQLTSLGVHACGPLRQVVGDAYGAPSTTPSIAESQWSARWISISPSRPGLSASARNRQRNPRFPICGGGADLAYLTVSHVRMQREQCRDASCVDVLVSVPDGRLYYQI</sequence>
<gene>
    <name evidence="1" type="ORF">A0H81_10174</name>
</gene>